<sequence>MKSSSRAEILGVHSFNSLKAKEEHECHFGVYPSLPDRPITIEEEPNPGPTILGTIFHGLDSSPINHQLRKFPTSLPTARSYGGIFSVEAPSSPVILACIKLT</sequence>
<protein>
    <submittedName>
        <fullName evidence="1">Uncharacterized protein</fullName>
    </submittedName>
</protein>
<organism evidence="1 2">
    <name type="scientific">Cricetulus griseus</name>
    <name type="common">Chinese hamster</name>
    <name type="synonym">Cricetulus barabensis griseus</name>
    <dbReference type="NCBI Taxonomy" id="10029"/>
    <lineage>
        <taxon>Eukaryota</taxon>
        <taxon>Metazoa</taxon>
        <taxon>Chordata</taxon>
        <taxon>Craniata</taxon>
        <taxon>Vertebrata</taxon>
        <taxon>Euteleostomi</taxon>
        <taxon>Mammalia</taxon>
        <taxon>Eutheria</taxon>
        <taxon>Euarchontoglires</taxon>
        <taxon>Glires</taxon>
        <taxon>Rodentia</taxon>
        <taxon>Myomorpha</taxon>
        <taxon>Muroidea</taxon>
        <taxon>Cricetidae</taxon>
        <taxon>Cricetinae</taxon>
        <taxon>Cricetulus</taxon>
    </lineage>
</organism>
<dbReference type="AlphaFoldDB" id="A0A061ILC7"/>
<name>A0A061ILC7_CRIGR</name>
<dbReference type="Proteomes" id="UP000030759">
    <property type="component" value="Unassembled WGS sequence"/>
</dbReference>
<reference evidence="2" key="1">
    <citation type="journal article" date="2013" name="Nat. Biotechnol.">
        <title>Chinese hamster genome sequenced from sorted chromosomes.</title>
        <authorList>
            <person name="Brinkrolf K."/>
            <person name="Rupp O."/>
            <person name="Laux H."/>
            <person name="Kollin F."/>
            <person name="Ernst W."/>
            <person name="Linke B."/>
            <person name="Kofler R."/>
            <person name="Romand S."/>
            <person name="Hesse F."/>
            <person name="Budach W.E."/>
            <person name="Galosy S."/>
            <person name="Muller D."/>
            <person name="Noll T."/>
            <person name="Wienberg J."/>
            <person name="Jostock T."/>
            <person name="Leonard M."/>
            <person name="Grillari J."/>
            <person name="Tauch A."/>
            <person name="Goesmann A."/>
            <person name="Helk B."/>
            <person name="Mott J.E."/>
            <person name="Puhler A."/>
            <person name="Borth N."/>
        </authorList>
    </citation>
    <scope>NUCLEOTIDE SEQUENCE [LARGE SCALE GENOMIC DNA]</scope>
    <source>
        <strain evidence="2">17A/GY</strain>
    </source>
</reference>
<gene>
    <name evidence="1" type="ORF">H671_1g3002</name>
</gene>
<proteinExistence type="predicted"/>
<accession>A0A061ILC7</accession>
<evidence type="ECO:0000313" key="2">
    <source>
        <dbReference type="Proteomes" id="UP000030759"/>
    </source>
</evidence>
<evidence type="ECO:0000313" key="1">
    <source>
        <dbReference type="EMBL" id="ERE88519.1"/>
    </source>
</evidence>
<dbReference type="EMBL" id="KE665737">
    <property type="protein sequence ID" value="ERE88519.1"/>
    <property type="molecule type" value="Genomic_DNA"/>
</dbReference>